<feature type="transmembrane region" description="Helical" evidence="10">
    <location>
        <begin position="1108"/>
        <end position="1129"/>
    </location>
</feature>
<feature type="transmembrane region" description="Helical" evidence="10">
    <location>
        <begin position="982"/>
        <end position="1000"/>
    </location>
</feature>
<feature type="transmembrane region" description="Helical" evidence="10">
    <location>
        <begin position="356"/>
        <end position="375"/>
    </location>
</feature>
<keyword evidence="6" id="KW-0547">Nucleotide-binding</keyword>
<feature type="domain" description="ABC transporter" evidence="11">
    <location>
        <begin position="610"/>
        <end position="844"/>
    </location>
</feature>
<dbReference type="Pfam" id="PF23321">
    <property type="entry name" value="R1_ABCA1"/>
    <property type="match status" value="1"/>
</dbReference>
<dbReference type="GO" id="GO:0016020">
    <property type="term" value="C:membrane"/>
    <property type="evidence" value="ECO:0007669"/>
    <property type="project" value="UniProtKB-SubCell"/>
</dbReference>
<evidence type="ECO:0000256" key="8">
    <source>
        <dbReference type="ARBA" id="ARBA00022989"/>
    </source>
</evidence>
<keyword evidence="9 10" id="KW-0472">Membrane</keyword>
<dbReference type="CDD" id="cd03263">
    <property type="entry name" value="ABC_subfamily_A"/>
    <property type="match status" value="2"/>
</dbReference>
<dbReference type="PROSITE" id="PS00211">
    <property type="entry name" value="ABC_TRANSPORTER_1"/>
    <property type="match status" value="1"/>
</dbReference>
<dbReference type="STRING" id="65357.A0A024G7A9"/>
<evidence type="ECO:0000259" key="11">
    <source>
        <dbReference type="PROSITE" id="PS50893"/>
    </source>
</evidence>
<keyword evidence="13" id="KW-1185">Reference proteome</keyword>
<feature type="domain" description="ABC transporter" evidence="11">
    <location>
        <begin position="1396"/>
        <end position="1640"/>
    </location>
</feature>
<dbReference type="EMBL" id="CAIX01000037">
    <property type="protein sequence ID" value="CCI42643.1"/>
    <property type="molecule type" value="Genomic_DNA"/>
</dbReference>
<dbReference type="PANTHER" id="PTHR19229">
    <property type="entry name" value="ATP-BINDING CASSETTE TRANSPORTER SUBFAMILY A ABCA"/>
    <property type="match status" value="1"/>
</dbReference>
<dbReference type="InterPro" id="IPR017871">
    <property type="entry name" value="ABC_transporter-like_CS"/>
</dbReference>
<evidence type="ECO:0000313" key="12">
    <source>
        <dbReference type="EMBL" id="CCI42643.1"/>
    </source>
</evidence>
<reference evidence="12 13" key="1">
    <citation type="submission" date="2012-05" db="EMBL/GenBank/DDBJ databases">
        <title>Recombination and specialization in a pathogen metapopulation.</title>
        <authorList>
            <person name="Gardiner A."/>
            <person name="Kemen E."/>
            <person name="Schultz-Larsen T."/>
            <person name="MacLean D."/>
            <person name="Van Oosterhout C."/>
            <person name="Jones J.D.G."/>
        </authorList>
    </citation>
    <scope>NUCLEOTIDE SEQUENCE [LARGE SCALE GENOMIC DNA]</scope>
    <source>
        <strain evidence="12 13">Ac Nc2</strain>
    </source>
</reference>
<evidence type="ECO:0000256" key="7">
    <source>
        <dbReference type="ARBA" id="ARBA00022840"/>
    </source>
</evidence>
<feature type="transmembrane region" description="Helical" evidence="10">
    <location>
        <begin position="1334"/>
        <end position="1353"/>
    </location>
</feature>
<dbReference type="OrthoDB" id="10255969at2759"/>
<feature type="transmembrane region" description="Helical" evidence="10">
    <location>
        <begin position="240"/>
        <end position="260"/>
    </location>
</feature>
<evidence type="ECO:0000256" key="6">
    <source>
        <dbReference type="ARBA" id="ARBA00022741"/>
    </source>
</evidence>
<name>A0A024G7A9_9STRA</name>
<evidence type="ECO:0000256" key="2">
    <source>
        <dbReference type="ARBA" id="ARBA00008869"/>
    </source>
</evidence>
<dbReference type="SUPFAM" id="SSF52540">
    <property type="entry name" value="P-loop containing nucleoside triphosphate hydrolases"/>
    <property type="match status" value="2"/>
</dbReference>
<dbReference type="InParanoid" id="A0A024G7A9"/>
<evidence type="ECO:0000256" key="9">
    <source>
        <dbReference type="ARBA" id="ARBA00023136"/>
    </source>
</evidence>
<dbReference type="InterPro" id="IPR013525">
    <property type="entry name" value="ABC2_TM"/>
</dbReference>
<comment type="caution">
    <text evidence="12">The sequence shown here is derived from an EMBL/GenBank/DDBJ whole genome shotgun (WGS) entry which is preliminary data.</text>
</comment>
<dbReference type="GO" id="GO:0016887">
    <property type="term" value="F:ATP hydrolysis activity"/>
    <property type="evidence" value="ECO:0007669"/>
    <property type="project" value="InterPro"/>
</dbReference>
<dbReference type="Pfam" id="PF00005">
    <property type="entry name" value="ABC_tran"/>
    <property type="match status" value="2"/>
</dbReference>
<evidence type="ECO:0000256" key="1">
    <source>
        <dbReference type="ARBA" id="ARBA00004141"/>
    </source>
</evidence>
<organism evidence="12 13">
    <name type="scientific">Albugo candida</name>
    <dbReference type="NCBI Taxonomy" id="65357"/>
    <lineage>
        <taxon>Eukaryota</taxon>
        <taxon>Sar</taxon>
        <taxon>Stramenopiles</taxon>
        <taxon>Oomycota</taxon>
        <taxon>Peronosporomycetes</taxon>
        <taxon>Albuginales</taxon>
        <taxon>Albuginaceae</taxon>
        <taxon>Albugo</taxon>
    </lineage>
</organism>
<dbReference type="Gene3D" id="3.40.50.300">
    <property type="entry name" value="P-loop containing nucleotide triphosphate hydrolases"/>
    <property type="match status" value="2"/>
</dbReference>
<evidence type="ECO:0000256" key="4">
    <source>
        <dbReference type="ARBA" id="ARBA00022692"/>
    </source>
</evidence>
<proteinExistence type="inferred from homology"/>
<dbReference type="InterPro" id="IPR026082">
    <property type="entry name" value="ABCA"/>
</dbReference>
<dbReference type="Pfam" id="PF12698">
    <property type="entry name" value="ABC2_membrane_3"/>
    <property type="match status" value="2"/>
</dbReference>
<feature type="transmembrane region" description="Helical" evidence="10">
    <location>
        <begin position="1162"/>
        <end position="1180"/>
    </location>
</feature>
<dbReference type="Proteomes" id="UP000053237">
    <property type="component" value="Unassembled WGS sequence"/>
</dbReference>
<evidence type="ECO:0000256" key="5">
    <source>
        <dbReference type="ARBA" id="ARBA00022737"/>
    </source>
</evidence>
<dbReference type="InterPro" id="IPR003593">
    <property type="entry name" value="AAA+_ATPase"/>
</dbReference>
<feature type="transmembrane region" description="Helical" evidence="10">
    <location>
        <begin position="1257"/>
        <end position="1274"/>
    </location>
</feature>
<keyword evidence="3" id="KW-0813">Transport</keyword>
<comment type="subcellular location">
    <subcellularLocation>
        <location evidence="1">Membrane</location>
        <topology evidence="1">Multi-pass membrane protein</topology>
    </subcellularLocation>
</comment>
<dbReference type="PROSITE" id="PS50893">
    <property type="entry name" value="ABC_TRANSPORTER_2"/>
    <property type="match status" value="2"/>
</dbReference>
<dbReference type="FunFam" id="3.40.50.300:FF:000298">
    <property type="entry name" value="ATP-binding cassette sub-family A member 12"/>
    <property type="match status" value="1"/>
</dbReference>
<feature type="transmembrane region" description="Helical" evidence="10">
    <location>
        <begin position="493"/>
        <end position="512"/>
    </location>
</feature>
<evidence type="ECO:0000256" key="3">
    <source>
        <dbReference type="ARBA" id="ARBA00022448"/>
    </source>
</evidence>
<dbReference type="GO" id="GO:0005319">
    <property type="term" value="F:lipid transporter activity"/>
    <property type="evidence" value="ECO:0007669"/>
    <property type="project" value="TreeGrafter"/>
</dbReference>
<dbReference type="GO" id="GO:0005524">
    <property type="term" value="F:ATP binding"/>
    <property type="evidence" value="ECO:0007669"/>
    <property type="project" value="UniProtKB-KW"/>
</dbReference>
<accession>A0A024G7A9</accession>
<feature type="transmembrane region" description="Helical" evidence="10">
    <location>
        <begin position="315"/>
        <end position="336"/>
    </location>
</feature>
<keyword evidence="4 10" id="KW-0812">Transmembrane</keyword>
<feature type="transmembrane region" description="Helical" evidence="10">
    <location>
        <begin position="1192"/>
        <end position="1214"/>
    </location>
</feature>
<comment type="similarity">
    <text evidence="2">Belongs to the ABC transporter superfamily. ABCA family.</text>
</comment>
<dbReference type="GO" id="GO:0140359">
    <property type="term" value="F:ABC-type transporter activity"/>
    <property type="evidence" value="ECO:0007669"/>
    <property type="project" value="InterPro"/>
</dbReference>
<keyword evidence="8 10" id="KW-1133">Transmembrane helix</keyword>
<dbReference type="FunFam" id="3.40.50.300:FF:000335">
    <property type="entry name" value="ATP binding cassette subfamily A member 5"/>
    <property type="match status" value="1"/>
</dbReference>
<feature type="transmembrane region" description="Helical" evidence="10">
    <location>
        <begin position="395"/>
        <end position="414"/>
    </location>
</feature>
<dbReference type="InterPro" id="IPR027417">
    <property type="entry name" value="P-loop_NTPase"/>
</dbReference>
<evidence type="ECO:0000313" key="13">
    <source>
        <dbReference type="Proteomes" id="UP000053237"/>
    </source>
</evidence>
<dbReference type="SMART" id="SM00382">
    <property type="entry name" value="AAA"/>
    <property type="match status" value="2"/>
</dbReference>
<feature type="transmembrane region" description="Helical" evidence="10">
    <location>
        <begin position="1220"/>
        <end position="1245"/>
    </location>
</feature>
<feature type="transmembrane region" description="Helical" evidence="10">
    <location>
        <begin position="421"/>
        <end position="439"/>
    </location>
</feature>
<dbReference type="InterPro" id="IPR056264">
    <property type="entry name" value="R2_ABCA1-4-like"/>
</dbReference>
<dbReference type="PANTHER" id="PTHR19229:SF36">
    <property type="entry name" value="ATP-BINDING CASSETTE SUB-FAMILY A MEMBER 2"/>
    <property type="match status" value="1"/>
</dbReference>
<protein>
    <recommendedName>
        <fullName evidence="11">ABC transporter domain-containing protein</fullName>
    </recommendedName>
</protein>
<keyword evidence="5" id="KW-0677">Repeat</keyword>
<keyword evidence="7" id="KW-0067">ATP-binding</keyword>
<dbReference type="InterPro" id="IPR003439">
    <property type="entry name" value="ABC_transporter-like_ATP-bd"/>
</dbReference>
<evidence type="ECO:0000256" key="10">
    <source>
        <dbReference type="SAM" id="Phobius"/>
    </source>
</evidence>
<gene>
    <name evidence="12" type="ORF">BN9_034270</name>
</gene>
<sequence>MATSTSTSSSSSLSSSSFDDYLTTLSICIEKVLELDVVYGRCVMNSGVFSQSVSLKNATTDFFSDLSSTKDITDAIRNANSMDRNWMKAERDLQLTSLFDTDVETMGTCRLHCTNPSFRSSSSCCGAGRRLRMCRTAQKNLDSCKTMFDEMFPIEKYCGITDSTVVLLTVTLAAIILVGVSVWISRTFSDKEQKEDKKSIRRISESTIEKLVIAWKQITNQVWKNLLLRKRHPVKLGMELLLPVILVGALVVVANLDFWFSSNARPSVVASSMASNFTEGPSILCIGLDPVEVDSDTGALTDTQLTFYSTGQSVLGLYLLISYIKFVSATITTMVIEKESRIREIMMITGLPAHTLGISWAMTALPMFTLLSFVVAAELKYGGVFPYAEYSTVVFLFWALGIVIVAFAYCLTPFFDKARTASVASAIFWLILFFPFLSVKPTTNFGSYVAAIFPPSAFSLGIDNLVHYARLGRGISYASAVLETPVKTPTADAMSWILLLDAVFLYALGWYFDQVIPQQNGTPKPWNFLFTGRLWCSRDLKEKCAELQVISPNGDNFSPSFGFRPLSKYLCELENSSCEAALPSIDTAFSSHIEPVDAALLAQERTRDCLKIIDLRKVFKTHNGETRNAVKGLNLSIYSGHITALLGHNGAGKTTTISMLTGLIQPTSGDVTFNGQYLSKDLKELRKTMGVCPQHDVLYDDLTVEEHLRLFGAMKCISGYKLDDDVANLIREIGLNDKKHTLARDLSGGQKRKLSVVLAFIGNSKLVFLDEPTSGMDPYSRRFTWNLLRRYRQGRVIILTTHFMDEADLLCDRIAIMVNGELECVGSSFFLKKHFGAGYNLTATVHPGFDEKAPLQFFQRFIEEATIFSSHGSEVIFQLPSSSSSAFVDMLEKLEALRSTFGILQYEISVSTLEEVFLRIAKIREQNEHIADNAITTSMTDEAYNQLEAAEYKISTSQPPFYRQLKAMLMKRFQITKRDKRFMFMSIGIPLIFLILLNSISEINIAQFLSINNYAPSQLPEGSISDDQSCLPQDLSGYQEVLIERCQRKFGYCSVGVIDCSVDTCCNFLNTASPYFRCNTCDAYSTPCYNNRCLSQQGANLQAVLNSFLVSVIVVLAFTFIPASIVDFVVREKESDRNAKDLQLICGASVASYWWSNLIHDVALAIIPCVCGIILVPFSIRTLHAPTEILGVAALITTHVAATIPMAYVFSFYFEQHARAQTGLIVFMLCSGCLLSIFSLICRLIDFQNVSIMDRSYFRWIFLLFPAYGLNTGIHEIANRKVNRNIITNWWRSASPTSFFGFFDGLGTDTLCIPCWLDVSEGCCNRGVFDLDTAGASIIYATIEAVLFTYLVFRMERRATAVVGDTIAQRERLEDDDVARERERVLNISLTESDAVTLRNISQVYCESFKMTRRSERTKVAIRDLCLSISRGECFGYLGINGAGKSSTIKILTGQMAPTRGAAFIGRYDLTIASDRKKARSILGYCPQFDALHDYLTVREQLELYARLKGVSESMLSRIIREQLSQFGLEKYKCRLTRDLSGGNKRKVSTSIALINSPQVIILDEPSTGMDPGARRKMWDVITQVCRRNQCSILLTTHSMEECEALCTRMGILVDGELKCLGSIQHLKCKFGNGYTIELKLQEPRTDVVTAMRCEVEIRLPQDTQKIDTMNVATICEALGDAKRFEKISSATWSIVSYLNTATGCPLDTFIRWWLMEDRADAMREFIHRNFANATLVEQQGRLFRYHIPKDSMMLLPTIFRSLENAKIDLHVEEYAVGHTPLEHIFTKMAAKQGDV</sequence>
<feature type="transmembrane region" description="Helical" evidence="10">
    <location>
        <begin position="165"/>
        <end position="184"/>
    </location>
</feature>